<dbReference type="InterPro" id="IPR050508">
    <property type="entry name" value="Methyltransf_Superfamily"/>
</dbReference>
<dbReference type="Pfam" id="PF08241">
    <property type="entry name" value="Methyltransf_11"/>
    <property type="match status" value="1"/>
</dbReference>
<comment type="caution">
    <text evidence="2">The sequence shown here is derived from an EMBL/GenBank/DDBJ whole genome shotgun (WGS) entry which is preliminary data.</text>
</comment>
<dbReference type="SUPFAM" id="SSF53335">
    <property type="entry name" value="S-adenosyl-L-methionine-dependent methyltransferases"/>
    <property type="match status" value="1"/>
</dbReference>
<keyword evidence="3" id="KW-1185">Reference proteome</keyword>
<dbReference type="InterPro" id="IPR029063">
    <property type="entry name" value="SAM-dependent_MTases_sf"/>
</dbReference>
<sequence>MQPVTCSPARGWLGFPPSEQGGPICSSPLRKYLKRESAVKKFPPQHFSITTLNIIATITTTKMTTTTTTIPTLTAHTHAKSQYTTTSSRLAARLSIHNYNTHPQSWFQFAQTFIPKSGSILEVGAGTGALWSPPAISSPSQLSSVTSLTLTDFSPAMVATLNSNSDIAALKSILPNVKIQQCDAASLPFPDSEFDTVVANHMLYHVDNPIAALQEFKRVLKDGGRLVVALNGLDHLRELFEIGGMVGRGSTIAGLAKITAENALEQIEGAGFEGVESERFPGEFRLPGVEPVLEYLDSVGETDMEEGKRETVKRVVGERLDEGEGFRVEKNMVVFVGRKP</sequence>
<proteinExistence type="predicted"/>
<name>A0ABR0GC47_9PEZI</name>
<dbReference type="RefSeq" id="XP_062742253.1">
    <property type="nucleotide sequence ID" value="XM_062891596.1"/>
</dbReference>
<dbReference type="CDD" id="cd02440">
    <property type="entry name" value="AdoMet_MTases"/>
    <property type="match status" value="1"/>
</dbReference>
<dbReference type="PANTHER" id="PTHR42912:SF80">
    <property type="entry name" value="METHYLTRANSFERASE DOMAIN-CONTAINING PROTEIN"/>
    <property type="match status" value="1"/>
</dbReference>
<dbReference type="GeneID" id="87911503"/>
<feature type="domain" description="Methyltransferase type 11" evidence="1">
    <location>
        <begin position="121"/>
        <end position="228"/>
    </location>
</feature>
<evidence type="ECO:0000259" key="1">
    <source>
        <dbReference type="Pfam" id="PF08241"/>
    </source>
</evidence>
<dbReference type="Gene3D" id="3.40.50.150">
    <property type="entry name" value="Vaccinia Virus protein VP39"/>
    <property type="match status" value="1"/>
</dbReference>
<accession>A0ABR0GC47</accession>
<dbReference type="EMBL" id="JAFFHA010000007">
    <property type="protein sequence ID" value="KAK4653278.1"/>
    <property type="molecule type" value="Genomic_DNA"/>
</dbReference>
<protein>
    <recommendedName>
        <fullName evidence="1">Methyltransferase type 11 domain-containing protein</fullName>
    </recommendedName>
</protein>
<dbReference type="PANTHER" id="PTHR42912">
    <property type="entry name" value="METHYLTRANSFERASE"/>
    <property type="match status" value="1"/>
</dbReference>
<gene>
    <name evidence="2" type="ORF">QC762_511950</name>
</gene>
<evidence type="ECO:0000313" key="3">
    <source>
        <dbReference type="Proteomes" id="UP001323405"/>
    </source>
</evidence>
<reference evidence="2 3" key="1">
    <citation type="journal article" date="2023" name="bioRxiv">
        <title>High-quality genome assemblies of four members of thePodospora anserinaspecies complex.</title>
        <authorList>
            <person name="Ament-Velasquez S.L."/>
            <person name="Vogan A.A."/>
            <person name="Wallerman O."/>
            <person name="Hartmann F."/>
            <person name="Gautier V."/>
            <person name="Silar P."/>
            <person name="Giraud T."/>
            <person name="Johannesson H."/>
        </authorList>
    </citation>
    <scope>NUCLEOTIDE SEQUENCE [LARGE SCALE GENOMIC DNA]</scope>
    <source>
        <strain evidence="2 3">CBS 415.72m</strain>
    </source>
</reference>
<organism evidence="2 3">
    <name type="scientific">Podospora pseudocomata</name>
    <dbReference type="NCBI Taxonomy" id="2093779"/>
    <lineage>
        <taxon>Eukaryota</taxon>
        <taxon>Fungi</taxon>
        <taxon>Dikarya</taxon>
        <taxon>Ascomycota</taxon>
        <taxon>Pezizomycotina</taxon>
        <taxon>Sordariomycetes</taxon>
        <taxon>Sordariomycetidae</taxon>
        <taxon>Sordariales</taxon>
        <taxon>Podosporaceae</taxon>
        <taxon>Podospora</taxon>
    </lineage>
</organism>
<evidence type="ECO:0000313" key="2">
    <source>
        <dbReference type="EMBL" id="KAK4653278.1"/>
    </source>
</evidence>
<dbReference type="InterPro" id="IPR013216">
    <property type="entry name" value="Methyltransf_11"/>
</dbReference>
<dbReference type="Proteomes" id="UP001323405">
    <property type="component" value="Unassembled WGS sequence"/>
</dbReference>